<comment type="similarity">
    <text evidence="2 18">Belongs to the AAA ATPase family.</text>
</comment>
<dbReference type="GO" id="GO:0005524">
    <property type="term" value="F:ATP binding"/>
    <property type="evidence" value="ECO:0007669"/>
    <property type="project" value="UniProtKB-UniRule"/>
</dbReference>
<dbReference type="Pfam" id="PF02933">
    <property type="entry name" value="CDC48_2"/>
    <property type="match status" value="1"/>
</dbReference>
<evidence type="ECO:0000256" key="1">
    <source>
        <dbReference type="ARBA" id="ARBA00004496"/>
    </source>
</evidence>
<comment type="cofactor">
    <cofactor evidence="18">
        <name>Mg(2+)</name>
        <dbReference type="ChEBI" id="CHEBI:18420"/>
    </cofactor>
    <text evidence="18">Binds 1 Mg(2+) ion per subunit.</text>
</comment>
<proteinExistence type="inferred from homology"/>
<evidence type="ECO:0000256" key="9">
    <source>
        <dbReference type="ARBA" id="ARBA00022737"/>
    </source>
</evidence>
<evidence type="ECO:0000256" key="10">
    <source>
        <dbReference type="ARBA" id="ARBA00022741"/>
    </source>
</evidence>
<dbReference type="SMART" id="SM01073">
    <property type="entry name" value="CDC48_N"/>
    <property type="match status" value="1"/>
</dbReference>
<evidence type="ECO:0000259" key="20">
    <source>
        <dbReference type="SMART" id="SM01072"/>
    </source>
</evidence>
<evidence type="ECO:0000256" key="18">
    <source>
        <dbReference type="RuleBase" id="RU367045"/>
    </source>
</evidence>
<dbReference type="Gene3D" id="1.10.8.60">
    <property type="match status" value="2"/>
</dbReference>
<dbReference type="Pfam" id="PF00004">
    <property type="entry name" value="AAA"/>
    <property type="match status" value="2"/>
</dbReference>
<gene>
    <name evidence="22" type="ORF">HJG59_013312</name>
</gene>
<dbReference type="InterPro" id="IPR041569">
    <property type="entry name" value="AAA_lid_3"/>
</dbReference>
<dbReference type="AlphaFoldDB" id="A0A7J8D0G1"/>
<dbReference type="GO" id="GO:0046872">
    <property type="term" value="F:metal ion binding"/>
    <property type="evidence" value="ECO:0007669"/>
    <property type="project" value="UniProtKB-UniRule"/>
</dbReference>
<dbReference type="PRINTS" id="PR00830">
    <property type="entry name" value="ENDOLAPTASE"/>
</dbReference>
<keyword evidence="5 18" id="KW-0813">Transport</keyword>
<dbReference type="Gene3D" id="2.40.40.20">
    <property type="match status" value="1"/>
</dbReference>
<dbReference type="GO" id="GO:0006891">
    <property type="term" value="P:intra-Golgi vesicle-mediated transport"/>
    <property type="evidence" value="ECO:0007669"/>
    <property type="project" value="TreeGrafter"/>
</dbReference>
<keyword evidence="11 18" id="KW-0378">Hydrolase</keyword>
<dbReference type="FunFam" id="3.10.330.10:FF:000003">
    <property type="entry name" value="vesicle-fusing ATPase isoform X1"/>
    <property type="match status" value="1"/>
</dbReference>
<comment type="function">
    <text evidence="18">Required for vesicle-mediated transport. Catalyzes the fusion of transport vesicles within the Golgi cisternae. Is also required for transport from the endoplasmic reticulum to the Golgi stack. Seems to function as a fusion protein required for the delivery of cargo proteins to all compartments of the Golgi stack independent of vesicle origin.</text>
</comment>
<name>A0A7J8D0G1_MOLMO</name>
<evidence type="ECO:0000256" key="7">
    <source>
        <dbReference type="ARBA" id="ARBA00022553"/>
    </source>
</evidence>
<dbReference type="SUPFAM" id="SSF54585">
    <property type="entry name" value="Cdc48 domain 2-like"/>
    <property type="match status" value="1"/>
</dbReference>
<evidence type="ECO:0000256" key="12">
    <source>
        <dbReference type="ARBA" id="ARBA00022840"/>
    </source>
</evidence>
<evidence type="ECO:0000256" key="6">
    <source>
        <dbReference type="ARBA" id="ARBA00022490"/>
    </source>
</evidence>
<dbReference type="FunFam" id="1.10.8.60:FF:000026">
    <property type="entry name" value="vesicle-fusing ATPase isoform X1"/>
    <property type="match status" value="1"/>
</dbReference>
<keyword evidence="6 18" id="KW-0963">Cytoplasm</keyword>
<dbReference type="EC" id="3.6.4.6" evidence="3 18"/>
<dbReference type="Pfam" id="PF21964">
    <property type="entry name" value="NSF_ATPase_lid"/>
    <property type="match status" value="1"/>
</dbReference>
<evidence type="ECO:0000256" key="14">
    <source>
        <dbReference type="ARBA" id="ARBA00022927"/>
    </source>
</evidence>
<dbReference type="InterPro" id="IPR029067">
    <property type="entry name" value="CDC48_domain_2-like_sf"/>
</dbReference>
<organism evidence="22 23">
    <name type="scientific">Molossus molossus</name>
    <name type="common">Pallas' mastiff bat</name>
    <name type="synonym">Vespertilio molossus</name>
    <dbReference type="NCBI Taxonomy" id="27622"/>
    <lineage>
        <taxon>Eukaryota</taxon>
        <taxon>Metazoa</taxon>
        <taxon>Chordata</taxon>
        <taxon>Craniata</taxon>
        <taxon>Vertebrata</taxon>
        <taxon>Euteleostomi</taxon>
        <taxon>Mammalia</taxon>
        <taxon>Eutheria</taxon>
        <taxon>Laurasiatheria</taxon>
        <taxon>Chiroptera</taxon>
        <taxon>Yangochiroptera</taxon>
        <taxon>Molossidae</taxon>
        <taxon>Molossus</taxon>
    </lineage>
</organism>
<dbReference type="GO" id="GO:0043001">
    <property type="term" value="P:Golgi to plasma membrane protein transport"/>
    <property type="evidence" value="ECO:0007669"/>
    <property type="project" value="TreeGrafter"/>
</dbReference>
<comment type="subunit">
    <text evidence="16">Homohexamer. Interacts with GABARAP and GABARAPL2. Interacts with GRIA2. Interacts with PLK2, leading to disrupt the interaction with GRIA2. Interacts with MUSK; may regulate MUSK endocytosis and activity. Interacts with CDK16.</text>
</comment>
<dbReference type="InterPro" id="IPR027417">
    <property type="entry name" value="P-loop_NTPase"/>
</dbReference>
<evidence type="ECO:0000256" key="3">
    <source>
        <dbReference type="ARBA" id="ARBA00012674"/>
    </source>
</evidence>
<evidence type="ECO:0000256" key="5">
    <source>
        <dbReference type="ARBA" id="ARBA00022448"/>
    </source>
</evidence>
<evidence type="ECO:0000259" key="21">
    <source>
        <dbReference type="SMART" id="SM01073"/>
    </source>
</evidence>
<evidence type="ECO:0000256" key="15">
    <source>
        <dbReference type="ARBA" id="ARBA00022990"/>
    </source>
</evidence>
<dbReference type="Pfam" id="PF02359">
    <property type="entry name" value="CDC48_N"/>
    <property type="match status" value="1"/>
</dbReference>
<evidence type="ECO:0000256" key="17">
    <source>
        <dbReference type="ARBA" id="ARBA00048883"/>
    </source>
</evidence>
<dbReference type="InterPro" id="IPR003338">
    <property type="entry name" value="CDC4_N-term_subdom"/>
</dbReference>
<dbReference type="InterPro" id="IPR004201">
    <property type="entry name" value="Cdc48_dom2"/>
</dbReference>
<comment type="catalytic activity">
    <reaction evidence="17 18">
        <text>ATP + H2O = ADP + phosphate + H(+)</text>
        <dbReference type="Rhea" id="RHEA:13065"/>
        <dbReference type="ChEBI" id="CHEBI:15377"/>
        <dbReference type="ChEBI" id="CHEBI:15378"/>
        <dbReference type="ChEBI" id="CHEBI:30616"/>
        <dbReference type="ChEBI" id="CHEBI:43474"/>
        <dbReference type="ChEBI" id="CHEBI:456216"/>
        <dbReference type="EC" id="3.6.4.6"/>
    </reaction>
</comment>
<protein>
    <recommendedName>
        <fullName evidence="4 18">Vesicle-fusing ATPase</fullName>
        <ecNumber evidence="3 18">3.6.4.6</ecNumber>
    </recommendedName>
</protein>
<keyword evidence="14 18" id="KW-0653">Protein transport</keyword>
<dbReference type="EMBL" id="JACASF010000019">
    <property type="protein sequence ID" value="KAF6416647.1"/>
    <property type="molecule type" value="Genomic_DNA"/>
</dbReference>
<keyword evidence="9" id="KW-0677">Repeat</keyword>
<dbReference type="InterPro" id="IPR054419">
    <property type="entry name" value="NSF_ATPase_lid"/>
</dbReference>
<keyword evidence="23" id="KW-1185">Reference proteome</keyword>
<feature type="domain" description="AAA+ ATPase" evidence="19">
    <location>
        <begin position="252"/>
        <end position="399"/>
    </location>
</feature>
<dbReference type="InterPro" id="IPR039812">
    <property type="entry name" value="Vesicle-fus_ATPase"/>
</dbReference>
<keyword evidence="13 18" id="KW-0460">Magnesium</keyword>
<evidence type="ECO:0000256" key="13">
    <source>
        <dbReference type="ARBA" id="ARBA00022842"/>
    </source>
</evidence>
<comment type="caution">
    <text evidence="22">The sequence shown here is derived from an EMBL/GenBank/DDBJ whole genome shotgun (WGS) entry which is preliminary data.</text>
</comment>
<dbReference type="InterPro" id="IPR003593">
    <property type="entry name" value="AAA+_ATPase"/>
</dbReference>
<dbReference type="PANTHER" id="PTHR23078:SF3">
    <property type="entry name" value="VESICLE-FUSING ATPASE"/>
    <property type="match status" value="1"/>
</dbReference>
<dbReference type="SMART" id="SM01072">
    <property type="entry name" value="CDC48_2"/>
    <property type="match status" value="1"/>
</dbReference>
<comment type="subcellular location">
    <subcellularLocation>
        <location evidence="1 18">Cytoplasm</location>
    </subcellularLocation>
</comment>
<dbReference type="Gene3D" id="3.40.50.300">
    <property type="entry name" value="P-loop containing nucleotide triphosphate hydrolases"/>
    <property type="match status" value="2"/>
</dbReference>
<dbReference type="FunFam" id="3.40.50.300:FF:000187">
    <property type="entry name" value="Vesicular-fusion ATPase SEC18"/>
    <property type="match status" value="1"/>
</dbReference>
<sequence>MAGRSMVAARCPTDELSLTNCAVVNEKGFQSGQHVIVRTSTNHRYTFTLKTHPSVVPGSIAFSLPQRKWAGLSIGQEIEVSLYTFDKTKQCIGTMTIEIDFLQKKSIDSNPYDTDKMAGEFIQQFNNQAFSVGQQLVFSFNEKLFGLLVKDIEAMDPSILKGEPGTGKRQKIEIGLVVGNSQVAFEKAENSSLNLTGKAKTKENRQSIINPDWNFEKMGIGGLDKEFSDIFRRAFASRVFPPEIVEQMGCKHVKGILLYGPPGCGKTLLARQIGKMLNAREPKVVNGPEILNKYVGESEANIRKLFADAEEEQRRLGANSGLHIIIFDEIDAICKQRGSMAGSTGVHDTVVNQLLSKIDGVEQLNNILVIGMTNRPDLIDEALLRPGRLEVKMEIGLPDEKGRLQILHIHTARMRGHQLLSADVDIKELAVETKNFSGAELEGLVRAAQSTAMNRHIKASTKVEVDMEKAESLQVTRGDFLASLENDIKPAFGTNQEDYASYIMNGIIKWGDPVTRVLEDGELLVQQAKNSDRTPLVSVLLEGPPHSGKTALAAKIAEESNFPFIKICSPDKMIGFSETAKCQAMKKIFDDAYKSQLSCVVVDDIERLLDYVPIGPRFSNLVLQALLVLLKKAPPQGRKLLIIGTTSRKDVLQEMEMLTAFSTTIHVPNIATGEQLLEALELLGNFKDKERSTIAQQIKDKKVWIGIKKLLMLIEMSLQMDPEYRVRKFLALLREEGA</sequence>
<keyword evidence="15" id="KW-0007">Acetylation</keyword>
<dbReference type="GO" id="GO:0016887">
    <property type="term" value="F:ATP hydrolysis activity"/>
    <property type="evidence" value="ECO:0007669"/>
    <property type="project" value="InterPro"/>
</dbReference>
<dbReference type="FunFam" id="1.10.8.60:FF:000031">
    <property type="entry name" value="vesicle-fusing ATPase isoform X1"/>
    <property type="match status" value="1"/>
</dbReference>
<dbReference type="SMART" id="SM00382">
    <property type="entry name" value="AAA"/>
    <property type="match status" value="2"/>
</dbReference>
<feature type="domain" description="CDC48 N-terminal subdomain" evidence="21">
    <location>
        <begin position="5"/>
        <end position="86"/>
    </location>
</feature>
<keyword evidence="12 18" id="KW-0067">ATP-binding</keyword>
<dbReference type="Pfam" id="PF17862">
    <property type="entry name" value="AAA_lid_3"/>
    <property type="match status" value="1"/>
</dbReference>
<evidence type="ECO:0000256" key="2">
    <source>
        <dbReference type="ARBA" id="ARBA00006914"/>
    </source>
</evidence>
<dbReference type="GO" id="GO:0035494">
    <property type="term" value="P:SNARE complex disassembly"/>
    <property type="evidence" value="ECO:0007669"/>
    <property type="project" value="InterPro"/>
</dbReference>
<dbReference type="InterPro" id="IPR009010">
    <property type="entry name" value="Asp_de-COase-like_dom_sf"/>
</dbReference>
<dbReference type="PROSITE" id="PS00674">
    <property type="entry name" value="AAA"/>
    <property type="match status" value="1"/>
</dbReference>
<dbReference type="PANTHER" id="PTHR23078">
    <property type="entry name" value="VESICULAR-FUSION PROTEIN NSF"/>
    <property type="match status" value="1"/>
</dbReference>
<dbReference type="SUPFAM" id="SSF52540">
    <property type="entry name" value="P-loop containing nucleoside triphosphate hydrolases"/>
    <property type="match status" value="2"/>
</dbReference>
<dbReference type="SUPFAM" id="SSF50692">
    <property type="entry name" value="ADC-like"/>
    <property type="match status" value="1"/>
</dbReference>
<feature type="domain" description="CDC48" evidence="20">
    <location>
        <begin position="111"/>
        <end position="183"/>
    </location>
</feature>
<dbReference type="InterPro" id="IPR003959">
    <property type="entry name" value="ATPase_AAA_core"/>
</dbReference>
<evidence type="ECO:0000256" key="4">
    <source>
        <dbReference type="ARBA" id="ARBA00019912"/>
    </source>
</evidence>
<dbReference type="FunFam" id="3.40.50.300:FF:000166">
    <property type="entry name" value="vesicle-fusing ATPase isoform X1"/>
    <property type="match status" value="1"/>
</dbReference>
<evidence type="ECO:0000256" key="8">
    <source>
        <dbReference type="ARBA" id="ARBA00022723"/>
    </source>
</evidence>
<evidence type="ECO:0000313" key="22">
    <source>
        <dbReference type="EMBL" id="KAF6416647.1"/>
    </source>
</evidence>
<dbReference type="FunFam" id="2.40.40.20:FF:000006">
    <property type="entry name" value="vesicle-fusing ATPase isoform X1"/>
    <property type="match status" value="1"/>
</dbReference>
<evidence type="ECO:0000313" key="23">
    <source>
        <dbReference type="Proteomes" id="UP000550707"/>
    </source>
</evidence>
<reference evidence="22 23" key="1">
    <citation type="journal article" date="2020" name="Nature">
        <title>Six reference-quality genomes reveal evolution of bat adaptations.</title>
        <authorList>
            <person name="Jebb D."/>
            <person name="Huang Z."/>
            <person name="Pippel M."/>
            <person name="Hughes G.M."/>
            <person name="Lavrichenko K."/>
            <person name="Devanna P."/>
            <person name="Winkler S."/>
            <person name="Jermiin L.S."/>
            <person name="Skirmuntt E.C."/>
            <person name="Katzourakis A."/>
            <person name="Burkitt-Gray L."/>
            <person name="Ray D.A."/>
            <person name="Sullivan K.A.M."/>
            <person name="Roscito J.G."/>
            <person name="Kirilenko B.M."/>
            <person name="Davalos L.M."/>
            <person name="Corthals A.P."/>
            <person name="Power M.L."/>
            <person name="Jones G."/>
            <person name="Ransome R.D."/>
            <person name="Dechmann D.K.N."/>
            <person name="Locatelli A.G."/>
            <person name="Puechmaille S.J."/>
            <person name="Fedrigo O."/>
            <person name="Jarvis E.D."/>
            <person name="Hiller M."/>
            <person name="Vernes S.C."/>
            <person name="Myers E.W."/>
            <person name="Teeling E.C."/>
        </authorList>
    </citation>
    <scope>NUCLEOTIDE SEQUENCE [LARGE SCALE GENOMIC DNA]</scope>
    <source>
        <strain evidence="22">MMolMol1</strain>
        <tissue evidence="22">Muscle</tissue>
    </source>
</reference>
<keyword evidence="7" id="KW-0597">Phosphoprotein</keyword>
<accession>A0A7J8D0G1</accession>
<evidence type="ECO:0000256" key="11">
    <source>
        <dbReference type="ARBA" id="ARBA00022801"/>
    </source>
</evidence>
<dbReference type="GO" id="GO:0005795">
    <property type="term" value="C:Golgi stack"/>
    <property type="evidence" value="ECO:0007669"/>
    <property type="project" value="TreeGrafter"/>
</dbReference>
<feature type="domain" description="AAA+ ATPase" evidence="19">
    <location>
        <begin position="535"/>
        <end position="671"/>
    </location>
</feature>
<dbReference type="InterPro" id="IPR003960">
    <property type="entry name" value="ATPase_AAA_CS"/>
</dbReference>
<dbReference type="CDD" id="cd19504">
    <property type="entry name" value="RecA-like_NSF-SEC18_r1-like"/>
    <property type="match status" value="1"/>
</dbReference>
<keyword evidence="10 18" id="KW-0547">Nucleotide-binding</keyword>
<evidence type="ECO:0000259" key="19">
    <source>
        <dbReference type="SMART" id="SM00382"/>
    </source>
</evidence>
<keyword evidence="8 18" id="KW-0479">Metal-binding</keyword>
<dbReference type="Proteomes" id="UP000550707">
    <property type="component" value="Unassembled WGS sequence"/>
</dbReference>
<evidence type="ECO:0000256" key="16">
    <source>
        <dbReference type="ARBA" id="ARBA00046527"/>
    </source>
</evidence>
<keyword evidence="18" id="KW-0931">ER-Golgi transport</keyword>
<dbReference type="Gene3D" id="3.10.330.10">
    <property type="match status" value="1"/>
</dbReference>